<organism evidence="2 3">
    <name type="scientific">Candidatus Electrothrix marina</name>
    <dbReference type="NCBI Taxonomy" id="1859130"/>
    <lineage>
        <taxon>Bacteria</taxon>
        <taxon>Pseudomonadati</taxon>
        <taxon>Thermodesulfobacteriota</taxon>
        <taxon>Desulfobulbia</taxon>
        <taxon>Desulfobulbales</taxon>
        <taxon>Desulfobulbaceae</taxon>
        <taxon>Candidatus Electrothrix</taxon>
    </lineage>
</organism>
<keyword evidence="1" id="KW-1133">Transmembrane helix</keyword>
<sequence>MDRMDLTLTSPALLFPAISLLLVAYTNRFKTISDRIRILHAQYSQTPTDIIVGQIGTLRKRVYLIRNMQACGVASFFLCVLCLFTLFTGNLFWGKLIFSTSLVLLMFSLVLSFREILLSVQALEMQLSDIEKHLPKKNYSFPKGRNLITRFRKKTKE</sequence>
<dbReference type="EMBL" id="MTKS01000064">
    <property type="protein sequence ID" value="RWX51907.1"/>
    <property type="molecule type" value="Genomic_DNA"/>
</dbReference>
<feature type="transmembrane region" description="Helical" evidence="1">
    <location>
        <begin position="6"/>
        <end position="25"/>
    </location>
</feature>
<dbReference type="Pfam" id="PF11026">
    <property type="entry name" value="DUF2721"/>
    <property type="match status" value="1"/>
</dbReference>
<accession>A0A444JFW3</accession>
<proteinExistence type="predicted"/>
<evidence type="ECO:0000313" key="3">
    <source>
        <dbReference type="Proteomes" id="UP000288892"/>
    </source>
</evidence>
<feature type="transmembrane region" description="Helical" evidence="1">
    <location>
        <begin position="93"/>
        <end position="113"/>
    </location>
</feature>
<keyword evidence="1" id="KW-0472">Membrane</keyword>
<feature type="transmembrane region" description="Helical" evidence="1">
    <location>
        <begin position="68"/>
        <end position="87"/>
    </location>
</feature>
<protein>
    <recommendedName>
        <fullName evidence="4">DUF2721 domain-containing protein</fullName>
    </recommendedName>
</protein>
<evidence type="ECO:0000256" key="1">
    <source>
        <dbReference type="SAM" id="Phobius"/>
    </source>
</evidence>
<keyword evidence="3" id="KW-1185">Reference proteome</keyword>
<reference evidence="2 3" key="1">
    <citation type="submission" date="2017-01" db="EMBL/GenBank/DDBJ databases">
        <title>The cable genome- insights into the physiology and evolution of filamentous bacteria capable of sulfide oxidation via long distance electron transfer.</title>
        <authorList>
            <person name="Schreiber L."/>
            <person name="Bjerg J.T."/>
            <person name="Boggild A."/>
            <person name="Van De Vossenberg J."/>
            <person name="Meysman F."/>
            <person name="Nielsen L.P."/>
            <person name="Schramm A."/>
            <person name="Kjeldsen K.U."/>
        </authorList>
    </citation>
    <scope>NUCLEOTIDE SEQUENCE [LARGE SCALE GENOMIC DNA]</scope>
    <source>
        <strain evidence="2">A5</strain>
    </source>
</reference>
<keyword evidence="1" id="KW-0812">Transmembrane</keyword>
<dbReference type="InterPro" id="IPR021279">
    <property type="entry name" value="DUF2721"/>
</dbReference>
<comment type="caution">
    <text evidence="2">The sequence shown here is derived from an EMBL/GenBank/DDBJ whole genome shotgun (WGS) entry which is preliminary data.</text>
</comment>
<dbReference type="AlphaFoldDB" id="A0A444JFW3"/>
<evidence type="ECO:0008006" key="4">
    <source>
        <dbReference type="Google" id="ProtNLM"/>
    </source>
</evidence>
<name>A0A444JFW3_9BACT</name>
<gene>
    <name evidence="2" type="ORF">VU01_10643</name>
</gene>
<dbReference type="Proteomes" id="UP000288892">
    <property type="component" value="Unassembled WGS sequence"/>
</dbReference>
<evidence type="ECO:0000313" key="2">
    <source>
        <dbReference type="EMBL" id="RWX51907.1"/>
    </source>
</evidence>